<keyword evidence="1" id="KW-0489">Methyltransferase</keyword>
<dbReference type="PANTHER" id="PTHR37426">
    <property type="entry name" value="RIBOSOMAL RNA LARGE SUBUNIT METHYLTRANSFERASE J"/>
    <property type="match status" value="1"/>
</dbReference>
<comment type="function">
    <text evidence="1">Specifically methylates the adenine in position 2030 of 23S rRNA.</text>
</comment>
<feature type="binding site" evidence="1">
    <location>
        <begin position="143"/>
        <end position="144"/>
    </location>
    <ligand>
        <name>S-adenosyl-L-methionine</name>
        <dbReference type="ChEBI" id="CHEBI:59789"/>
    </ligand>
</feature>
<organism evidence="2">
    <name type="scientific">Thermohahella caldifontis</name>
    <dbReference type="NCBI Taxonomy" id="3142973"/>
    <lineage>
        <taxon>Bacteria</taxon>
        <taxon>Pseudomonadati</taxon>
        <taxon>Pseudomonadota</taxon>
        <taxon>Gammaproteobacteria</taxon>
        <taxon>Oceanospirillales</taxon>
        <taxon>Hahellaceae</taxon>
        <taxon>Thermohahella</taxon>
    </lineage>
</organism>
<gene>
    <name evidence="1 2" type="primary">rlmJ</name>
    <name evidence="2" type="ORF">AAIA72_12860</name>
</gene>
<dbReference type="EMBL" id="CP154858">
    <property type="protein sequence ID" value="XDT71691.1"/>
    <property type="molecule type" value="Genomic_DNA"/>
</dbReference>
<dbReference type="RefSeq" id="WP_369600716.1">
    <property type="nucleotide sequence ID" value="NZ_CP154858.1"/>
</dbReference>
<dbReference type="Pfam" id="PF04378">
    <property type="entry name" value="RsmJ"/>
    <property type="match status" value="1"/>
</dbReference>
<dbReference type="KEGG" id="tcd:AAIA72_12860"/>
<reference evidence="2" key="1">
    <citation type="submission" date="2024-05" db="EMBL/GenBank/DDBJ databases">
        <title>Genome sequencing of novel strain.</title>
        <authorList>
            <person name="Ganbat D."/>
            <person name="Ganbat S."/>
            <person name="Lee S.-J."/>
        </authorList>
    </citation>
    <scope>NUCLEOTIDE SEQUENCE</scope>
    <source>
        <strain evidence="2">SMD15-11</strain>
    </source>
</reference>
<dbReference type="SUPFAM" id="SSF53335">
    <property type="entry name" value="S-adenosyl-L-methionine-dependent methyltransferases"/>
    <property type="match status" value="1"/>
</dbReference>
<evidence type="ECO:0000313" key="2">
    <source>
        <dbReference type="EMBL" id="XDT71691.1"/>
    </source>
</evidence>
<keyword evidence="1" id="KW-0694">RNA-binding</keyword>
<dbReference type="GO" id="GO:0036307">
    <property type="term" value="F:23S rRNA (adenine(2030)-N(6))-methyltransferase activity"/>
    <property type="evidence" value="ECO:0007669"/>
    <property type="project" value="UniProtKB-UniRule"/>
</dbReference>
<dbReference type="EC" id="2.1.1.266" evidence="1"/>
<name>A0AB39UUT1_9GAMM</name>
<dbReference type="GO" id="GO:0003723">
    <property type="term" value="F:RNA binding"/>
    <property type="evidence" value="ECO:0007669"/>
    <property type="project" value="UniProtKB-UniRule"/>
</dbReference>
<feature type="binding site" evidence="1">
    <location>
        <position position="118"/>
    </location>
    <ligand>
        <name>S-adenosyl-L-methionine</name>
        <dbReference type="ChEBI" id="CHEBI:59789"/>
    </ligand>
</feature>
<dbReference type="AlphaFoldDB" id="A0AB39UUT1"/>
<dbReference type="HAMAP" id="MF_00934">
    <property type="entry name" value="23SrRNA_methyltr_J"/>
    <property type="match status" value="1"/>
</dbReference>
<accession>A0AB39UUT1</accession>
<feature type="binding site" evidence="1">
    <location>
        <position position="100"/>
    </location>
    <ligand>
        <name>S-adenosyl-L-methionine</name>
        <dbReference type="ChEBI" id="CHEBI:59789"/>
    </ligand>
</feature>
<comment type="catalytic activity">
    <reaction evidence="1">
        <text>adenosine(2030) in 23S rRNA + S-adenosyl-L-methionine = N(6)-methyladenosine(2030) in 23S rRNA + S-adenosyl-L-homocysteine + H(+)</text>
        <dbReference type="Rhea" id="RHEA:43736"/>
        <dbReference type="Rhea" id="RHEA-COMP:10668"/>
        <dbReference type="Rhea" id="RHEA-COMP:10669"/>
        <dbReference type="ChEBI" id="CHEBI:15378"/>
        <dbReference type="ChEBI" id="CHEBI:57856"/>
        <dbReference type="ChEBI" id="CHEBI:59789"/>
        <dbReference type="ChEBI" id="CHEBI:74411"/>
        <dbReference type="ChEBI" id="CHEBI:74449"/>
        <dbReference type="EC" id="2.1.1.266"/>
    </reaction>
</comment>
<evidence type="ECO:0000256" key="1">
    <source>
        <dbReference type="HAMAP-Rule" id="MF_00934"/>
    </source>
</evidence>
<dbReference type="PANTHER" id="PTHR37426:SF1">
    <property type="entry name" value="RIBOSOMAL RNA LARGE SUBUNIT METHYLTRANSFERASE J"/>
    <property type="match status" value="1"/>
</dbReference>
<keyword evidence="1" id="KW-0808">Transferase</keyword>
<sequence>MLSYQHGFHAGNFADVHKHWICARVLDALCAKPKPWMWYETHAGRALYDLHSEQARKTGEADEGIVRLLAAGDAPEVFGSYLSVQRSVNDGETLRWYAGSPLLAARREHEGRALTLCELHPGEWTHLKQALAGVRSCHLHHRDGFEGIAALVPPAQGRGAILVDPSYEDKADYTRIPRWAKGVLRRWRGAVIAVWYPILAVPHHRDLLMGLKAQGLRHVWRSELIRTPGADSRQRMLGSGMVLINPPWRLADDIASGWDWLVETLKADAEASTGSQIWIPE</sequence>
<proteinExistence type="inferred from homology"/>
<comment type="similarity">
    <text evidence="1">Belongs to the RlmJ family.</text>
</comment>
<feature type="active site" description="Proton acceptor" evidence="1">
    <location>
        <position position="164"/>
    </location>
</feature>
<keyword evidence="1" id="KW-0698">rRNA processing</keyword>
<dbReference type="InterPro" id="IPR007473">
    <property type="entry name" value="RlmJ"/>
</dbReference>
<protein>
    <recommendedName>
        <fullName evidence="1">Ribosomal RNA large subunit methyltransferase J</fullName>
        <ecNumber evidence="1">2.1.1.266</ecNumber>
    </recommendedName>
    <alternativeName>
        <fullName evidence="1">23S rRNA (adenine(2030)-N6)-methyltransferase</fullName>
    </alternativeName>
    <alternativeName>
        <fullName evidence="1">23S rRNA m6A2030 methyltransferase</fullName>
    </alternativeName>
</protein>
<dbReference type="InterPro" id="IPR029063">
    <property type="entry name" value="SAM-dependent_MTases_sf"/>
</dbReference>
<dbReference type="GO" id="GO:0005829">
    <property type="term" value="C:cytosol"/>
    <property type="evidence" value="ECO:0007669"/>
    <property type="project" value="TreeGrafter"/>
</dbReference>
<dbReference type="GO" id="GO:0070475">
    <property type="term" value="P:rRNA base methylation"/>
    <property type="evidence" value="ECO:0007669"/>
    <property type="project" value="UniProtKB-UniRule"/>
</dbReference>
<feature type="binding site" evidence="1">
    <location>
        <position position="42"/>
    </location>
    <ligand>
        <name>S-adenosyl-L-methionine</name>
        <dbReference type="ChEBI" id="CHEBI:59789"/>
    </ligand>
</feature>
<feature type="site" description="Interaction with substrate rRNA" evidence="1">
    <location>
        <position position="4"/>
    </location>
</feature>
<comment type="subunit">
    <text evidence="1">Monomer.</text>
</comment>
<feature type="binding site" evidence="1">
    <location>
        <position position="19"/>
    </location>
    <ligand>
        <name>S-adenosyl-L-methionine</name>
        <dbReference type="ChEBI" id="CHEBI:59789"/>
    </ligand>
</feature>
<feature type="binding site" evidence="1">
    <location>
        <position position="164"/>
    </location>
    <ligand>
        <name>S-adenosyl-L-methionine</name>
        <dbReference type="ChEBI" id="CHEBI:59789"/>
    </ligand>
</feature>
<keyword evidence="1" id="KW-0949">S-adenosyl-L-methionine</keyword>
<dbReference type="Gene3D" id="3.40.50.150">
    <property type="entry name" value="Vaccinia Virus protein VP39"/>
    <property type="match status" value="1"/>
</dbReference>